<dbReference type="SUPFAM" id="SSF57959">
    <property type="entry name" value="Leucine zipper domain"/>
    <property type="match status" value="1"/>
</dbReference>
<evidence type="ECO:0000313" key="3">
    <source>
        <dbReference type="EMBL" id="RDH19766.1"/>
    </source>
</evidence>
<dbReference type="InterPro" id="IPR046347">
    <property type="entry name" value="bZIP_sf"/>
</dbReference>
<proteinExistence type="predicted"/>
<accession>A0A370BW85</accession>
<dbReference type="VEuPathDB" id="FungiDB:M747DRAFT_306040"/>
<evidence type="ECO:0008006" key="5">
    <source>
        <dbReference type="Google" id="ProtNLM"/>
    </source>
</evidence>
<dbReference type="EMBL" id="KZ851917">
    <property type="protein sequence ID" value="RDH19766.1"/>
    <property type="molecule type" value="Genomic_DNA"/>
</dbReference>
<dbReference type="GO" id="GO:0003700">
    <property type="term" value="F:DNA-binding transcription factor activity"/>
    <property type="evidence" value="ECO:0007669"/>
    <property type="project" value="InterPro"/>
</dbReference>
<dbReference type="AlphaFoldDB" id="A0A370BW85"/>
<dbReference type="Gene3D" id="1.20.5.170">
    <property type="match status" value="1"/>
</dbReference>
<feature type="region of interest" description="Disordered" evidence="2">
    <location>
        <begin position="1"/>
        <end position="34"/>
    </location>
</feature>
<evidence type="ECO:0000313" key="4">
    <source>
        <dbReference type="Proteomes" id="UP000253845"/>
    </source>
</evidence>
<dbReference type="PANTHER" id="PTHR40618:SF1">
    <property type="entry name" value="B-ZIP TRANSCRIPTION FACTOR (EUROFUNG)"/>
    <property type="match status" value="1"/>
</dbReference>
<name>A0A370BW85_ASPNG</name>
<gene>
    <name evidence="3" type="ORF">M747DRAFT_306040</name>
</gene>
<dbReference type="Proteomes" id="UP000253845">
    <property type="component" value="Unassembled WGS sequence"/>
</dbReference>
<dbReference type="CDD" id="cd14688">
    <property type="entry name" value="bZIP_YAP"/>
    <property type="match status" value="1"/>
</dbReference>
<evidence type="ECO:0000256" key="1">
    <source>
        <dbReference type="SAM" id="Coils"/>
    </source>
</evidence>
<evidence type="ECO:0000256" key="2">
    <source>
        <dbReference type="SAM" id="MobiDB-lite"/>
    </source>
</evidence>
<keyword evidence="1" id="KW-0175">Coiled coil</keyword>
<organism evidence="3 4">
    <name type="scientific">Aspergillus niger ATCC 13496</name>
    <dbReference type="NCBI Taxonomy" id="1353008"/>
    <lineage>
        <taxon>Eukaryota</taxon>
        <taxon>Fungi</taxon>
        <taxon>Dikarya</taxon>
        <taxon>Ascomycota</taxon>
        <taxon>Pezizomycotina</taxon>
        <taxon>Eurotiomycetes</taxon>
        <taxon>Eurotiomycetidae</taxon>
        <taxon>Eurotiales</taxon>
        <taxon>Aspergillaceae</taxon>
        <taxon>Aspergillus</taxon>
        <taxon>Aspergillus subgen. Circumdati</taxon>
    </lineage>
</organism>
<sequence>MVKAMNDAPAPRKRGRPRNATDDQQAPEVGTSPQIQSKFELTQGIQRRRRQLRVAQEAYRRRKETTIANLQSRVQELESGIEELSESFLSFSNLLFEAGILQNQPRVTAALQKITQQYVSLARRGCDEAEQPAAPADMSPPISSTLTDTQDTISNSNMLITQLDSLPIIGDTFPFLSDLAAQWSGLSQLPSTPPSQEQAILPFGLALSPPNISFSSIASPAPALNSPTILSSDDSLKQGRWTLSHLLVRQCCETGYYLLTSLPGDDSRVKAIFGKQLAINERNCLISGFDAVMHDDIGDTIELRTKVLNSRRDSYSPERLALSSRTWQIVNESSADEWMDASGVQRLLQQRGIRFQDPSSPLSSLPFNSAPQLNAVSFTKYLSLCTICLGRGPAFRKRDVENAIRLATLNDPWAFNPICEIPSLMYNNNICLPEI</sequence>
<reference evidence="3 4" key="1">
    <citation type="submission" date="2018-07" db="EMBL/GenBank/DDBJ databases">
        <title>Section-level genome sequencing of Aspergillus section Nigri to investigate inter- and intra-species variation.</title>
        <authorList>
            <consortium name="DOE Joint Genome Institute"/>
            <person name="Vesth T.C."/>
            <person name="Nybo J.L."/>
            <person name="Theobald S."/>
            <person name="Frisvad J.C."/>
            <person name="Larsen T.O."/>
            <person name="Nielsen K.F."/>
            <person name="Hoof J.B."/>
            <person name="Brandl J."/>
            <person name="Salamov A."/>
            <person name="Riley R."/>
            <person name="Gladden J.M."/>
            <person name="Phatale P."/>
            <person name="Nielsen M.T."/>
            <person name="Lyhne E.K."/>
            <person name="Kogle M.E."/>
            <person name="Strasser K."/>
            <person name="McDonnell E."/>
            <person name="Barry K."/>
            <person name="Clum A."/>
            <person name="Chen C."/>
            <person name="Nolan M."/>
            <person name="Sandor L."/>
            <person name="Kuo A."/>
            <person name="Lipzen A."/>
            <person name="Hainaut M."/>
            <person name="Drula E."/>
            <person name="Tsang A."/>
            <person name="Magnuson J.K."/>
            <person name="Henrissat B."/>
            <person name="Wiebenga A."/>
            <person name="Simmons B.A."/>
            <person name="Makela M.R."/>
            <person name="De vries R.P."/>
            <person name="Grigoriev I.V."/>
            <person name="Mortensen U.H."/>
            <person name="Baker S.E."/>
            <person name="Andersen M.R."/>
        </authorList>
    </citation>
    <scope>NUCLEOTIDE SEQUENCE [LARGE SCALE GENOMIC DNA]</scope>
    <source>
        <strain evidence="3 4">ATCC 13496</strain>
    </source>
</reference>
<dbReference type="PANTHER" id="PTHR40618">
    <property type="entry name" value="B-ZIP TRANSCRIPTION FACTOR (EUROFUNG)-RELATED"/>
    <property type="match status" value="1"/>
</dbReference>
<feature type="coiled-coil region" evidence="1">
    <location>
        <begin position="60"/>
        <end position="87"/>
    </location>
</feature>
<protein>
    <recommendedName>
        <fullName evidence="5">BZIP domain-containing protein</fullName>
    </recommendedName>
</protein>